<dbReference type="Pfam" id="PF04314">
    <property type="entry name" value="PCuAC"/>
    <property type="match status" value="1"/>
</dbReference>
<feature type="chain" id="PRO_5046921709" evidence="1">
    <location>
        <begin position="23"/>
        <end position="158"/>
    </location>
</feature>
<feature type="signal peptide" evidence="1">
    <location>
        <begin position="1"/>
        <end position="22"/>
    </location>
</feature>
<proteinExistence type="predicted"/>
<reference evidence="2 3" key="1">
    <citation type="submission" date="2024-03" db="EMBL/GenBank/DDBJ databases">
        <title>Sulfurimonas sp. HSL3-1.</title>
        <authorList>
            <person name="Wang S."/>
        </authorList>
    </citation>
    <scope>NUCLEOTIDE SEQUENCE [LARGE SCALE GENOMIC DNA]</scope>
    <source>
        <strain evidence="2 3">HSL3-1</strain>
    </source>
</reference>
<name>A0ABZ3H8H8_9BACT</name>
<dbReference type="InterPro" id="IPR058248">
    <property type="entry name" value="Lxx211020-like"/>
</dbReference>
<dbReference type="RefSeq" id="WP_345972191.1">
    <property type="nucleotide sequence ID" value="NZ_CP147920.1"/>
</dbReference>
<organism evidence="2 3">
    <name type="scientific">Sulfurimonas diazotrophicus</name>
    <dbReference type="NCBI Taxonomy" id="3131939"/>
    <lineage>
        <taxon>Bacteria</taxon>
        <taxon>Pseudomonadati</taxon>
        <taxon>Campylobacterota</taxon>
        <taxon>Epsilonproteobacteria</taxon>
        <taxon>Campylobacterales</taxon>
        <taxon>Sulfurimonadaceae</taxon>
        <taxon>Sulfurimonas</taxon>
    </lineage>
</organism>
<dbReference type="PANTHER" id="PTHR36302">
    <property type="entry name" value="BLR7088 PROTEIN"/>
    <property type="match status" value="1"/>
</dbReference>
<dbReference type="EMBL" id="CP147920">
    <property type="protein sequence ID" value="XAU14469.1"/>
    <property type="molecule type" value="Genomic_DNA"/>
</dbReference>
<evidence type="ECO:0000313" key="2">
    <source>
        <dbReference type="EMBL" id="XAU14469.1"/>
    </source>
</evidence>
<sequence>MTLLHRALITALLFVAGLSAQSVEVSGIYVREVPPNMPNSAAFMELTNSTDKPVALVSAASTAAKTVELHEHANVNGMMQMRQIPKIDVPAGGTTMLQPGGLHVMLIGLTQKLKAGETVTITLNFSDGESITLEAPVKKVAGMMMQPKMKCGSGKCGK</sequence>
<protein>
    <submittedName>
        <fullName evidence="2">Copper chaperone PCu(A)C</fullName>
    </submittedName>
</protein>
<dbReference type="SUPFAM" id="SSF110087">
    <property type="entry name" value="DR1885-like metal-binding protein"/>
    <property type="match status" value="1"/>
</dbReference>
<dbReference type="InterPro" id="IPR036182">
    <property type="entry name" value="PCuAC_sf"/>
</dbReference>
<gene>
    <name evidence="2" type="ORF">WCY31_09430</name>
</gene>
<dbReference type="Gene3D" id="2.60.40.1890">
    <property type="entry name" value="PCu(A)C copper chaperone"/>
    <property type="match status" value="1"/>
</dbReference>
<dbReference type="Proteomes" id="UP001447842">
    <property type="component" value="Chromosome"/>
</dbReference>
<dbReference type="PANTHER" id="PTHR36302:SF1">
    <property type="entry name" value="COPPER CHAPERONE PCU(A)C"/>
    <property type="match status" value="1"/>
</dbReference>
<accession>A0ABZ3H8H8</accession>
<keyword evidence="1" id="KW-0732">Signal</keyword>
<keyword evidence="3" id="KW-1185">Reference proteome</keyword>
<dbReference type="InterPro" id="IPR007410">
    <property type="entry name" value="LpqE-like"/>
</dbReference>
<evidence type="ECO:0000256" key="1">
    <source>
        <dbReference type="SAM" id="SignalP"/>
    </source>
</evidence>
<evidence type="ECO:0000313" key="3">
    <source>
        <dbReference type="Proteomes" id="UP001447842"/>
    </source>
</evidence>